<dbReference type="Gramene" id="TraesCS2B02G082000.1">
    <property type="protein sequence ID" value="TraesCS2B02G082000.1.cds1"/>
    <property type="gene ID" value="TraesCS2B02G082000"/>
</dbReference>
<sequence length="114" mass="12501">MGCKVSTVGDVYGFGVLLLEMLTAVRPTEAQCSNALGLHKYVDQAFPERIAEILDPHMPSEEDEAAASLRMQNYIIPLVSIGLMCTMDSPQDRPGMHDVCARIVAMKEAFVETL</sequence>
<dbReference type="OMA" id="VTRITCE"/>
<dbReference type="InterPro" id="IPR051564">
    <property type="entry name" value="LRR_receptor-like_kinase"/>
</dbReference>
<dbReference type="STRING" id="4565.A0A3B6C1G7"/>
<dbReference type="OrthoDB" id="597908at2759"/>
<dbReference type="PANTHER" id="PTHR48055">
    <property type="entry name" value="LEUCINE-RICH REPEAT RECEPTOR PROTEIN KINASE EMS1"/>
    <property type="match status" value="1"/>
</dbReference>
<proteinExistence type="predicted"/>
<evidence type="ECO:0000313" key="2">
    <source>
        <dbReference type="Proteomes" id="UP000019116"/>
    </source>
</evidence>
<dbReference type="SMR" id="A0A3B6C1G7"/>
<dbReference type="Proteomes" id="UP000019116">
    <property type="component" value="Chromosome 2B"/>
</dbReference>
<keyword evidence="2" id="KW-1185">Reference proteome</keyword>
<reference evidence="1" key="1">
    <citation type="submission" date="2018-08" db="EMBL/GenBank/DDBJ databases">
        <authorList>
            <person name="Rossello M."/>
        </authorList>
    </citation>
    <scope>NUCLEOTIDE SEQUENCE [LARGE SCALE GENOMIC DNA]</scope>
    <source>
        <strain evidence="1">cv. Chinese Spring</strain>
    </source>
</reference>
<accession>A0A3B6C1G7</accession>
<dbReference type="PANTHER" id="PTHR48055:SF64">
    <property type="entry name" value="PROTEIN KINASE DOMAIN-CONTAINING PROTEIN"/>
    <property type="match status" value="1"/>
</dbReference>
<evidence type="ECO:0000313" key="1">
    <source>
        <dbReference type="EnsemblPlants" id="TraesCS2B02G082000.1.cds1"/>
    </source>
</evidence>
<protein>
    <recommendedName>
        <fullName evidence="3">Serine-threonine/tyrosine-protein kinase catalytic domain-containing protein</fullName>
    </recommendedName>
</protein>
<reference evidence="1" key="2">
    <citation type="submission" date="2018-10" db="UniProtKB">
        <authorList>
            <consortium name="EnsemblPlants"/>
        </authorList>
    </citation>
    <scope>IDENTIFICATION</scope>
</reference>
<dbReference type="EnsemblPlants" id="TraesCS2B02G082000.1">
    <property type="protein sequence ID" value="TraesCS2B02G082000.1.cds1"/>
    <property type="gene ID" value="TraesCS2B02G082000"/>
</dbReference>
<dbReference type="SUPFAM" id="SSF56112">
    <property type="entry name" value="Protein kinase-like (PK-like)"/>
    <property type="match status" value="1"/>
</dbReference>
<evidence type="ECO:0008006" key="3">
    <source>
        <dbReference type="Google" id="ProtNLM"/>
    </source>
</evidence>
<dbReference type="AlphaFoldDB" id="A0A3B6C1G7"/>
<dbReference type="Gramene" id="TraesCS2B03G0184800.1">
    <property type="protein sequence ID" value="TraesCS2B03G0184800.1.CDS1"/>
    <property type="gene ID" value="TraesCS2B03G0184800"/>
</dbReference>
<name>A0A3B6C1G7_WHEAT</name>
<dbReference type="Gene3D" id="1.10.510.10">
    <property type="entry name" value="Transferase(Phosphotransferase) domain 1"/>
    <property type="match status" value="1"/>
</dbReference>
<organism evidence="1">
    <name type="scientific">Triticum aestivum</name>
    <name type="common">Wheat</name>
    <dbReference type="NCBI Taxonomy" id="4565"/>
    <lineage>
        <taxon>Eukaryota</taxon>
        <taxon>Viridiplantae</taxon>
        <taxon>Streptophyta</taxon>
        <taxon>Embryophyta</taxon>
        <taxon>Tracheophyta</taxon>
        <taxon>Spermatophyta</taxon>
        <taxon>Magnoliopsida</taxon>
        <taxon>Liliopsida</taxon>
        <taxon>Poales</taxon>
        <taxon>Poaceae</taxon>
        <taxon>BOP clade</taxon>
        <taxon>Pooideae</taxon>
        <taxon>Triticodae</taxon>
        <taxon>Triticeae</taxon>
        <taxon>Triticinae</taxon>
        <taxon>Triticum</taxon>
    </lineage>
</organism>
<dbReference type="Gramene" id="TraesKAR2B01G0043210.1">
    <property type="protein sequence ID" value="cds.TraesKAR2B01G0043210.1"/>
    <property type="gene ID" value="TraesKAR2B01G0043210"/>
</dbReference>
<dbReference type="InterPro" id="IPR011009">
    <property type="entry name" value="Kinase-like_dom_sf"/>
</dbReference>